<protein>
    <submittedName>
        <fullName evidence="1">Uncharacterized protein</fullName>
    </submittedName>
</protein>
<dbReference type="EMBL" id="JARYMX010000007">
    <property type="protein sequence ID" value="KAJ9539964.1"/>
    <property type="molecule type" value="Genomic_DNA"/>
</dbReference>
<evidence type="ECO:0000313" key="1">
    <source>
        <dbReference type="EMBL" id="KAJ9539964.1"/>
    </source>
</evidence>
<proteinExistence type="predicted"/>
<keyword evidence="2" id="KW-1185">Reference proteome</keyword>
<evidence type="ECO:0000313" key="2">
    <source>
        <dbReference type="Proteomes" id="UP001172457"/>
    </source>
</evidence>
<name>A0AA38SD98_9ASTR</name>
<accession>A0AA38SD98</accession>
<dbReference type="AlphaFoldDB" id="A0AA38SD98"/>
<sequence>MKPKAPILNPPLVAFEHKRDAYGFPVRPQHVQRYREYANIYKEEEEERSDRWKDFLERSQSLHSRNGSSAEKRYGSFHFPLLLKRKLMVTLRRPRRR</sequence>
<organism evidence="1 2">
    <name type="scientific">Centaurea solstitialis</name>
    <name type="common">yellow star-thistle</name>
    <dbReference type="NCBI Taxonomy" id="347529"/>
    <lineage>
        <taxon>Eukaryota</taxon>
        <taxon>Viridiplantae</taxon>
        <taxon>Streptophyta</taxon>
        <taxon>Embryophyta</taxon>
        <taxon>Tracheophyta</taxon>
        <taxon>Spermatophyta</taxon>
        <taxon>Magnoliopsida</taxon>
        <taxon>eudicotyledons</taxon>
        <taxon>Gunneridae</taxon>
        <taxon>Pentapetalae</taxon>
        <taxon>asterids</taxon>
        <taxon>campanulids</taxon>
        <taxon>Asterales</taxon>
        <taxon>Asteraceae</taxon>
        <taxon>Carduoideae</taxon>
        <taxon>Cardueae</taxon>
        <taxon>Centaureinae</taxon>
        <taxon>Centaurea</taxon>
    </lineage>
</organism>
<gene>
    <name evidence="1" type="ORF">OSB04_026470</name>
</gene>
<dbReference type="Proteomes" id="UP001172457">
    <property type="component" value="Chromosome 7"/>
</dbReference>
<reference evidence="1" key="1">
    <citation type="submission" date="2023-03" db="EMBL/GenBank/DDBJ databases">
        <title>Chromosome-scale reference genome and RAD-based genetic map of yellow starthistle (Centaurea solstitialis) reveal putative structural variation and QTLs associated with invader traits.</title>
        <authorList>
            <person name="Reatini B."/>
            <person name="Cang F.A."/>
            <person name="Jiang Q."/>
            <person name="Mckibben M.T.W."/>
            <person name="Barker M.S."/>
            <person name="Rieseberg L.H."/>
            <person name="Dlugosch K.M."/>
        </authorList>
    </citation>
    <scope>NUCLEOTIDE SEQUENCE</scope>
    <source>
        <strain evidence="1">CAN-66</strain>
        <tissue evidence="1">Leaf</tissue>
    </source>
</reference>
<comment type="caution">
    <text evidence="1">The sequence shown here is derived from an EMBL/GenBank/DDBJ whole genome shotgun (WGS) entry which is preliminary data.</text>
</comment>